<evidence type="ECO:0000313" key="2">
    <source>
        <dbReference type="EMBL" id="MBX72155.1"/>
    </source>
</evidence>
<protein>
    <submittedName>
        <fullName evidence="2">Uncharacterized protein</fullName>
    </submittedName>
</protein>
<evidence type="ECO:0000256" key="1">
    <source>
        <dbReference type="SAM" id="Phobius"/>
    </source>
</evidence>
<name>A0A2P2QYW4_RHIMU</name>
<keyword evidence="1" id="KW-0472">Membrane</keyword>
<keyword evidence="1" id="KW-0812">Transmembrane</keyword>
<dbReference type="EMBL" id="GGEC01091671">
    <property type="protein sequence ID" value="MBX72155.1"/>
    <property type="molecule type" value="Transcribed_RNA"/>
</dbReference>
<accession>A0A2P2QYW4</accession>
<sequence>MSQVLYLPVLLISSISSALICLFFSCPLPRLRFFYFFWKSRMIGRGLVSVYVRFCLSKSDFFLFFLKNLLMLAFCRR</sequence>
<feature type="transmembrane region" description="Helical" evidence="1">
    <location>
        <begin position="6"/>
        <end position="29"/>
    </location>
</feature>
<proteinExistence type="predicted"/>
<keyword evidence="1" id="KW-1133">Transmembrane helix</keyword>
<reference evidence="2" key="1">
    <citation type="submission" date="2018-02" db="EMBL/GenBank/DDBJ databases">
        <title>Rhizophora mucronata_Transcriptome.</title>
        <authorList>
            <person name="Meera S.P."/>
            <person name="Sreeshan A."/>
            <person name="Augustine A."/>
        </authorList>
    </citation>
    <scope>NUCLEOTIDE SEQUENCE</scope>
    <source>
        <tissue evidence="2">Leaf</tissue>
    </source>
</reference>
<organism evidence="2">
    <name type="scientific">Rhizophora mucronata</name>
    <name type="common">Asiatic mangrove</name>
    <dbReference type="NCBI Taxonomy" id="61149"/>
    <lineage>
        <taxon>Eukaryota</taxon>
        <taxon>Viridiplantae</taxon>
        <taxon>Streptophyta</taxon>
        <taxon>Embryophyta</taxon>
        <taxon>Tracheophyta</taxon>
        <taxon>Spermatophyta</taxon>
        <taxon>Magnoliopsida</taxon>
        <taxon>eudicotyledons</taxon>
        <taxon>Gunneridae</taxon>
        <taxon>Pentapetalae</taxon>
        <taxon>rosids</taxon>
        <taxon>fabids</taxon>
        <taxon>Malpighiales</taxon>
        <taxon>Rhizophoraceae</taxon>
        <taxon>Rhizophora</taxon>
    </lineage>
</organism>
<dbReference type="AlphaFoldDB" id="A0A2P2QYW4"/>